<reference evidence="1 2" key="1">
    <citation type="journal article" date="2020" name="Arch. Microbiol.">
        <title>Bradyrhizobium uaiense sp. nov., a new highly efficient cowpea symbiont.</title>
        <authorList>
            <person name="Cabral Michel D."/>
            <person name="Azarias Guimaraes A."/>
            <person name="Martins da Costa E."/>
            <person name="Soares de Carvalho T."/>
            <person name="Balsanelli E."/>
            <person name="Willems A."/>
            <person name="Maltempi de Souza E."/>
            <person name="de Souza Moreira F.M."/>
        </authorList>
    </citation>
    <scope>NUCLEOTIDE SEQUENCE [LARGE SCALE GENOMIC DNA]</scope>
    <source>
        <strain evidence="1 2">UFLA 03-164</strain>
    </source>
</reference>
<protein>
    <submittedName>
        <fullName evidence="1">Uncharacterized protein</fullName>
    </submittedName>
</protein>
<comment type="caution">
    <text evidence="1">The sequence shown here is derived from an EMBL/GenBank/DDBJ whole genome shotgun (WGS) entry which is preliminary data.</text>
</comment>
<dbReference type="RefSeq" id="WP_163159462.1">
    <property type="nucleotide sequence ID" value="NZ_VKHP01000150.1"/>
</dbReference>
<keyword evidence="2" id="KW-1185">Reference proteome</keyword>
<gene>
    <name evidence="1" type="ORF">FNJ47_29680</name>
</gene>
<accession>A0A6P1BN00</accession>
<proteinExistence type="predicted"/>
<name>A0A6P1BN00_9BRAD</name>
<organism evidence="1 2">
    <name type="scientific">Bradyrhizobium uaiense</name>
    <dbReference type="NCBI Taxonomy" id="2594946"/>
    <lineage>
        <taxon>Bacteria</taxon>
        <taxon>Pseudomonadati</taxon>
        <taxon>Pseudomonadota</taxon>
        <taxon>Alphaproteobacteria</taxon>
        <taxon>Hyphomicrobiales</taxon>
        <taxon>Nitrobacteraceae</taxon>
        <taxon>Bradyrhizobium</taxon>
    </lineage>
</organism>
<dbReference type="EMBL" id="VKHP01000150">
    <property type="protein sequence ID" value="NEU99876.1"/>
    <property type="molecule type" value="Genomic_DNA"/>
</dbReference>
<sequence>MSKPFAVNETEICIRGPHSKDDLVEPAEWRRHRACVRKAPGFDAVTAMAPHLRVATTAKILSSSRDAIVEISTAASMTFEIPFH</sequence>
<evidence type="ECO:0000313" key="2">
    <source>
        <dbReference type="Proteomes" id="UP000468531"/>
    </source>
</evidence>
<dbReference type="AlphaFoldDB" id="A0A6P1BN00"/>
<evidence type="ECO:0000313" key="1">
    <source>
        <dbReference type="EMBL" id="NEU99876.1"/>
    </source>
</evidence>
<dbReference type="Proteomes" id="UP000468531">
    <property type="component" value="Unassembled WGS sequence"/>
</dbReference>